<dbReference type="RefSeq" id="XP_024738614.1">
    <property type="nucleotide sequence ID" value="XM_024880038.1"/>
</dbReference>
<dbReference type="PANTHER" id="PTHR38123">
    <property type="entry name" value="CELL WALL SERINE-THREONINE-RICH GALACTOMANNOPROTEIN MP1 (AFU_ORTHOLOGUE AFUA_4G03240)"/>
    <property type="match status" value="1"/>
</dbReference>
<dbReference type="OrthoDB" id="3531754at2759"/>
<dbReference type="GO" id="GO:0005576">
    <property type="term" value="C:extracellular region"/>
    <property type="evidence" value="ECO:0007669"/>
    <property type="project" value="TreeGrafter"/>
</dbReference>
<reference evidence="2 3" key="1">
    <citation type="submission" date="2016-04" db="EMBL/GenBank/DDBJ databases">
        <title>A degradative enzymes factory behind the ericoid mycorrhizal symbiosis.</title>
        <authorList>
            <consortium name="DOE Joint Genome Institute"/>
            <person name="Martino E."/>
            <person name="Morin E."/>
            <person name="Grelet G."/>
            <person name="Kuo A."/>
            <person name="Kohler A."/>
            <person name="Daghino S."/>
            <person name="Barry K."/>
            <person name="Choi C."/>
            <person name="Cichocki N."/>
            <person name="Clum A."/>
            <person name="Copeland A."/>
            <person name="Hainaut M."/>
            <person name="Haridas S."/>
            <person name="Labutti K."/>
            <person name="Lindquist E."/>
            <person name="Lipzen A."/>
            <person name="Khouja H.-R."/>
            <person name="Murat C."/>
            <person name="Ohm R."/>
            <person name="Olson A."/>
            <person name="Spatafora J."/>
            <person name="Veneault-Fourrey C."/>
            <person name="Henrissat B."/>
            <person name="Grigoriev I."/>
            <person name="Martin F."/>
            <person name="Perotto S."/>
        </authorList>
    </citation>
    <scope>NUCLEOTIDE SEQUENCE [LARGE SCALE GENOMIC DNA]</scope>
    <source>
        <strain evidence="2 3">E</strain>
    </source>
</reference>
<keyword evidence="3" id="KW-1185">Reference proteome</keyword>
<proteinExistence type="predicted"/>
<dbReference type="InParanoid" id="A0A2J6TFC0"/>
<feature type="chain" id="PRO_5014329665" description="Hydrophobic surface binding protein A" evidence="1">
    <location>
        <begin position="20"/>
        <end position="179"/>
    </location>
</feature>
<keyword evidence="1" id="KW-0732">Signal</keyword>
<gene>
    <name evidence="2" type="ORF">K444DRAFT_611942</name>
</gene>
<evidence type="ECO:0000313" key="2">
    <source>
        <dbReference type="EMBL" id="PMD61710.1"/>
    </source>
</evidence>
<evidence type="ECO:0008006" key="4">
    <source>
        <dbReference type="Google" id="ProtNLM"/>
    </source>
</evidence>
<protein>
    <recommendedName>
        <fullName evidence="4">Hydrophobic surface binding protein A</fullName>
    </recommendedName>
</protein>
<dbReference type="Proteomes" id="UP000235371">
    <property type="component" value="Unassembled WGS sequence"/>
</dbReference>
<dbReference type="EMBL" id="KZ613786">
    <property type="protein sequence ID" value="PMD61710.1"/>
    <property type="molecule type" value="Genomic_DNA"/>
</dbReference>
<evidence type="ECO:0000256" key="1">
    <source>
        <dbReference type="SAM" id="SignalP"/>
    </source>
</evidence>
<name>A0A2J6TFC0_9HELO</name>
<dbReference type="AlphaFoldDB" id="A0A2J6TFC0"/>
<feature type="signal peptide" evidence="1">
    <location>
        <begin position="1"/>
        <end position="19"/>
    </location>
</feature>
<sequence length="179" mass="18962">MQIFTSLFPLFLSSTLVFSTPIAKRVDNTAKVLGDFSIITRNVQHLSGNLASFVKSPSIGIKTFSSHFSDLNDHLAVTTSDTVAVGSFNTMDSQSVANAAATFAQDALTFLIALISDENAIAAAGQKSLVLGYLNTGNVATLNLFTALENSVNENELDTLSVAQEELQAAFTNSISAYS</sequence>
<accession>A0A2J6TFC0</accession>
<dbReference type="PANTHER" id="PTHR38123:SF1">
    <property type="entry name" value="HYDROPHOBIC SURFACE BINDING PROTEIN"/>
    <property type="match status" value="1"/>
</dbReference>
<dbReference type="GeneID" id="36588115"/>
<organism evidence="2 3">
    <name type="scientific">Hyaloscypha bicolor E</name>
    <dbReference type="NCBI Taxonomy" id="1095630"/>
    <lineage>
        <taxon>Eukaryota</taxon>
        <taxon>Fungi</taxon>
        <taxon>Dikarya</taxon>
        <taxon>Ascomycota</taxon>
        <taxon>Pezizomycotina</taxon>
        <taxon>Leotiomycetes</taxon>
        <taxon>Helotiales</taxon>
        <taxon>Hyaloscyphaceae</taxon>
        <taxon>Hyaloscypha</taxon>
        <taxon>Hyaloscypha bicolor</taxon>
    </lineage>
</organism>
<evidence type="ECO:0000313" key="3">
    <source>
        <dbReference type="Proteomes" id="UP000235371"/>
    </source>
</evidence>